<comment type="caution">
    <text evidence="1">The sequence shown here is derived from an EMBL/GenBank/DDBJ whole genome shotgun (WGS) entry which is preliminary data.</text>
</comment>
<dbReference type="AlphaFoldDB" id="A0A6V7WNR0"/>
<reference evidence="1 2" key="1">
    <citation type="submission" date="2020-08" db="EMBL/GenBank/DDBJ databases">
        <authorList>
            <person name="Koutsovoulos G."/>
            <person name="Danchin GJ E."/>
        </authorList>
    </citation>
    <scope>NUCLEOTIDE SEQUENCE [LARGE SCALE GENOMIC DNA]</scope>
</reference>
<sequence length="234" mass="26965">MCRFQCSDPKTCKVPKYVLGPLKQQLLTSTTTDSFNQNYPPSPPKFVRNRDVKFFSGSSDSEYSSSDDECFPFEQNIRQKQRFSPLNTPECLSTDNLTIPEITTMTSNESSVDSGFASIENKEEEALEDVKPQLKSILLKQRFIVEEKPKKKVKFADDCGQFLCKVRCIPAREKIDILWNDVVDLRETSRNDNDSSSWRDALLFKLIMTAGFRQAFFFVKISYIWLWGSIQKTS</sequence>
<dbReference type="OrthoDB" id="5892180at2759"/>
<evidence type="ECO:0000313" key="2">
    <source>
        <dbReference type="Proteomes" id="UP000580250"/>
    </source>
</evidence>
<accession>A0A6V7WNR0</accession>
<organism evidence="1 2">
    <name type="scientific">Meloidogyne enterolobii</name>
    <name type="common">Root-knot nematode worm</name>
    <name type="synonym">Meloidogyne mayaguensis</name>
    <dbReference type="NCBI Taxonomy" id="390850"/>
    <lineage>
        <taxon>Eukaryota</taxon>
        <taxon>Metazoa</taxon>
        <taxon>Ecdysozoa</taxon>
        <taxon>Nematoda</taxon>
        <taxon>Chromadorea</taxon>
        <taxon>Rhabditida</taxon>
        <taxon>Tylenchina</taxon>
        <taxon>Tylenchomorpha</taxon>
        <taxon>Tylenchoidea</taxon>
        <taxon>Meloidogynidae</taxon>
        <taxon>Meloidogyninae</taxon>
        <taxon>Meloidogyne</taxon>
    </lineage>
</organism>
<gene>
    <name evidence="1" type="ORF">MENT_LOCUS41314</name>
</gene>
<dbReference type="Proteomes" id="UP000580250">
    <property type="component" value="Unassembled WGS sequence"/>
</dbReference>
<dbReference type="EMBL" id="CAJEWN010000706">
    <property type="protein sequence ID" value="CAD2188651.1"/>
    <property type="molecule type" value="Genomic_DNA"/>
</dbReference>
<proteinExistence type="predicted"/>
<protein>
    <submittedName>
        <fullName evidence="1">Uncharacterized protein</fullName>
    </submittedName>
</protein>
<name>A0A6V7WNR0_MELEN</name>
<evidence type="ECO:0000313" key="1">
    <source>
        <dbReference type="EMBL" id="CAD2188651.1"/>
    </source>
</evidence>